<dbReference type="GO" id="GO:0004540">
    <property type="term" value="F:RNA nuclease activity"/>
    <property type="evidence" value="ECO:0007669"/>
    <property type="project" value="InterPro"/>
</dbReference>
<dbReference type="Pfam" id="PF01934">
    <property type="entry name" value="HepT-like"/>
    <property type="match status" value="1"/>
</dbReference>
<protein>
    <submittedName>
        <fullName evidence="5">Uncharacterized conserved protein YutE, UPF0331/DUF86 family</fullName>
    </submittedName>
</protein>
<proteinExistence type="inferred from homology"/>
<evidence type="ECO:0000313" key="5">
    <source>
        <dbReference type="EMBL" id="SFE97064.1"/>
    </source>
</evidence>
<gene>
    <name evidence="5" type="ORF">SAMN05216378_4544</name>
</gene>
<dbReference type="STRING" id="1045775.SAMN05216378_4544"/>
<dbReference type="PANTHER" id="PTHR33397:SF5">
    <property type="entry name" value="RNASE YUTE-RELATED"/>
    <property type="match status" value="1"/>
</dbReference>
<dbReference type="RefSeq" id="WP_091188718.1">
    <property type="nucleotide sequence ID" value="NZ_FOMT01000005.1"/>
</dbReference>
<dbReference type="PANTHER" id="PTHR33397">
    <property type="entry name" value="UPF0331 PROTEIN YUTE"/>
    <property type="match status" value="1"/>
</dbReference>
<evidence type="ECO:0000256" key="1">
    <source>
        <dbReference type="ARBA" id="ARBA00022649"/>
    </source>
</evidence>
<name>A0A1I2EVF5_9BACL</name>
<dbReference type="InterPro" id="IPR008201">
    <property type="entry name" value="HepT-like"/>
</dbReference>
<comment type="similarity">
    <text evidence="4">Belongs to the HepT RNase toxin family.</text>
</comment>
<dbReference type="AlphaFoldDB" id="A0A1I2EVF5"/>
<organism evidence="5 6">
    <name type="scientific">Paenibacillus catalpae</name>
    <dbReference type="NCBI Taxonomy" id="1045775"/>
    <lineage>
        <taxon>Bacteria</taxon>
        <taxon>Bacillati</taxon>
        <taxon>Bacillota</taxon>
        <taxon>Bacilli</taxon>
        <taxon>Bacillales</taxon>
        <taxon>Paenibacillaceae</taxon>
        <taxon>Paenibacillus</taxon>
    </lineage>
</organism>
<evidence type="ECO:0000313" key="6">
    <source>
        <dbReference type="Proteomes" id="UP000198855"/>
    </source>
</evidence>
<keyword evidence="6" id="KW-1185">Reference proteome</keyword>
<dbReference type="Gene3D" id="1.20.120.580">
    <property type="entry name" value="bsu32300-like"/>
    <property type="match status" value="1"/>
</dbReference>
<keyword evidence="2" id="KW-0540">Nuclease</keyword>
<accession>A0A1I2EVF5</accession>
<dbReference type="GO" id="GO:0110001">
    <property type="term" value="C:toxin-antitoxin complex"/>
    <property type="evidence" value="ECO:0007669"/>
    <property type="project" value="InterPro"/>
</dbReference>
<dbReference type="OrthoDB" id="2375467at2"/>
<keyword evidence="3" id="KW-0378">Hydrolase</keyword>
<dbReference type="InterPro" id="IPR037038">
    <property type="entry name" value="HepT-like_sf"/>
</dbReference>
<evidence type="ECO:0000256" key="3">
    <source>
        <dbReference type="ARBA" id="ARBA00022801"/>
    </source>
</evidence>
<reference evidence="6" key="1">
    <citation type="submission" date="2016-10" db="EMBL/GenBank/DDBJ databases">
        <authorList>
            <person name="Varghese N."/>
            <person name="Submissions S."/>
        </authorList>
    </citation>
    <scope>NUCLEOTIDE SEQUENCE [LARGE SCALE GENOMIC DNA]</scope>
    <source>
        <strain evidence="6">CGMCC 1.10784</strain>
    </source>
</reference>
<sequence length="148" mass="16680">MYYVNKEQIAVRLKAIPDITAALEALASGWQGTLLEGLAQERALHLAIETVTDVGSYLIDGFILRDASSYEDIVEITGEAGAFPSSMQPLLIELVKLRKPIVQDYYSWPRAELHAMTRDLPEQLRLFGESVQQYLERELPDESDLRKG</sequence>
<evidence type="ECO:0000256" key="2">
    <source>
        <dbReference type="ARBA" id="ARBA00022722"/>
    </source>
</evidence>
<dbReference type="InterPro" id="IPR052379">
    <property type="entry name" value="Type_VII_TA_RNase"/>
</dbReference>
<dbReference type="EMBL" id="FOMT01000005">
    <property type="protein sequence ID" value="SFE97064.1"/>
    <property type="molecule type" value="Genomic_DNA"/>
</dbReference>
<dbReference type="Proteomes" id="UP000198855">
    <property type="component" value="Unassembled WGS sequence"/>
</dbReference>
<evidence type="ECO:0000256" key="4">
    <source>
        <dbReference type="ARBA" id="ARBA00024207"/>
    </source>
</evidence>
<dbReference type="GO" id="GO:0016787">
    <property type="term" value="F:hydrolase activity"/>
    <property type="evidence" value="ECO:0007669"/>
    <property type="project" value="UniProtKB-KW"/>
</dbReference>
<keyword evidence="1" id="KW-1277">Toxin-antitoxin system</keyword>